<dbReference type="AlphaFoldDB" id="A0A0B1SKC3"/>
<protein>
    <submittedName>
        <fullName evidence="1">Uncharacterized protein</fullName>
    </submittedName>
</protein>
<proteinExistence type="predicted"/>
<sequence>MSDYIYSFSSYRNFLYFPYPGILAQNQNLPHVIPIRRSSPQLLGSFPVSQVENRENGSMLNPQAAVAFDGSSMKFTVISDKNLLERANEGMTLDQGGRDLTVLKLCSTVQEAEEA</sequence>
<gene>
    <name evidence="1" type="ORF">OESDEN_14487</name>
</gene>
<name>A0A0B1SKC3_OESDE</name>
<feature type="non-terminal residue" evidence="1">
    <location>
        <position position="115"/>
    </location>
</feature>
<accession>A0A0B1SKC3</accession>
<organism evidence="1 2">
    <name type="scientific">Oesophagostomum dentatum</name>
    <name type="common">Nodular worm</name>
    <dbReference type="NCBI Taxonomy" id="61180"/>
    <lineage>
        <taxon>Eukaryota</taxon>
        <taxon>Metazoa</taxon>
        <taxon>Ecdysozoa</taxon>
        <taxon>Nematoda</taxon>
        <taxon>Chromadorea</taxon>
        <taxon>Rhabditida</taxon>
        <taxon>Rhabditina</taxon>
        <taxon>Rhabditomorpha</taxon>
        <taxon>Strongyloidea</taxon>
        <taxon>Strongylidae</taxon>
        <taxon>Oesophagostomum</taxon>
    </lineage>
</organism>
<reference evidence="1 2" key="1">
    <citation type="submission" date="2014-03" db="EMBL/GenBank/DDBJ databases">
        <title>Draft genome of the hookworm Oesophagostomum dentatum.</title>
        <authorList>
            <person name="Mitreva M."/>
        </authorList>
    </citation>
    <scope>NUCLEOTIDE SEQUENCE [LARGE SCALE GENOMIC DNA]</scope>
    <source>
        <strain evidence="1 2">OD-Hann</strain>
    </source>
</reference>
<keyword evidence="2" id="KW-1185">Reference proteome</keyword>
<evidence type="ECO:0000313" key="1">
    <source>
        <dbReference type="EMBL" id="KHJ85778.1"/>
    </source>
</evidence>
<dbReference type="EMBL" id="KN562629">
    <property type="protein sequence ID" value="KHJ85778.1"/>
    <property type="molecule type" value="Genomic_DNA"/>
</dbReference>
<dbReference type="Proteomes" id="UP000053660">
    <property type="component" value="Unassembled WGS sequence"/>
</dbReference>
<evidence type="ECO:0000313" key="2">
    <source>
        <dbReference type="Proteomes" id="UP000053660"/>
    </source>
</evidence>
<dbReference type="OrthoDB" id="5833513at2759"/>